<accession>A0AA39YWH6</accession>
<proteinExistence type="predicted"/>
<reference evidence="1" key="1">
    <citation type="submission" date="2023-06" db="EMBL/GenBank/DDBJ databases">
        <title>Multi-omics analyses reveal the molecular pathogenesis toolkit of Lasiodiplodia hormozganensis, a cross-kingdom pathogen.</title>
        <authorList>
            <person name="Felix C."/>
            <person name="Meneses R."/>
            <person name="Goncalves M.F.M."/>
            <person name="Tilleman L."/>
            <person name="Duarte A.S."/>
            <person name="Jorrin-Novo J.V."/>
            <person name="Van De Peer Y."/>
            <person name="Deforce D."/>
            <person name="Van Nieuwerburgh F."/>
            <person name="Esteves A.C."/>
            <person name="Alves A."/>
        </authorList>
    </citation>
    <scope>NUCLEOTIDE SEQUENCE</scope>
    <source>
        <strain evidence="1">CBS 339.90</strain>
    </source>
</reference>
<dbReference type="Proteomes" id="UP001175001">
    <property type="component" value="Unassembled WGS sequence"/>
</dbReference>
<organism evidence="1 2">
    <name type="scientific">Lasiodiplodia hormozganensis</name>
    <dbReference type="NCBI Taxonomy" id="869390"/>
    <lineage>
        <taxon>Eukaryota</taxon>
        <taxon>Fungi</taxon>
        <taxon>Dikarya</taxon>
        <taxon>Ascomycota</taxon>
        <taxon>Pezizomycotina</taxon>
        <taxon>Dothideomycetes</taxon>
        <taxon>Dothideomycetes incertae sedis</taxon>
        <taxon>Botryosphaeriales</taxon>
        <taxon>Botryosphaeriaceae</taxon>
        <taxon>Lasiodiplodia</taxon>
    </lineage>
</organism>
<sequence length="249" mass="27576">MSSDHVPSPNDVYAVRNILRSLKLPPELVLSILAFARYNPRVHAARHENRSYRASSMPNHCVAGLYLCTPAIPIPHPSEGYDDFKIAAVTFALRSADQGWGGDRGHGLYRGSWTWFEASILRRAAGVPEDGPVGDGIEHGMSHRLSEPAAARELLNALGWDFAKSEDGKVAWTVQCNRVAHRAPVDHEVCWRRHECRAKPEGDDDGKGDGAGFLELMRPGDRVALWGRAQFPSWVNNVESAEITVDYEV</sequence>
<gene>
    <name evidence="1" type="ORF">DIS24_g4375</name>
</gene>
<protein>
    <submittedName>
        <fullName evidence="1">Uncharacterized protein</fullName>
    </submittedName>
</protein>
<evidence type="ECO:0000313" key="2">
    <source>
        <dbReference type="Proteomes" id="UP001175001"/>
    </source>
</evidence>
<comment type="caution">
    <text evidence="1">The sequence shown here is derived from an EMBL/GenBank/DDBJ whole genome shotgun (WGS) entry which is preliminary data.</text>
</comment>
<name>A0AA39YWH6_9PEZI</name>
<evidence type="ECO:0000313" key="1">
    <source>
        <dbReference type="EMBL" id="KAK0659082.1"/>
    </source>
</evidence>
<keyword evidence="2" id="KW-1185">Reference proteome</keyword>
<dbReference type="EMBL" id="JAUJDW010000015">
    <property type="protein sequence ID" value="KAK0659082.1"/>
    <property type="molecule type" value="Genomic_DNA"/>
</dbReference>
<dbReference type="AlphaFoldDB" id="A0AA39YWH6"/>